<dbReference type="OrthoDB" id="7548639at2"/>
<dbReference type="KEGG" id="ccot:CCAX7_23970"/>
<dbReference type="Gene3D" id="1.10.10.10">
    <property type="entry name" value="Winged helix-like DNA-binding domain superfamily/Winged helix DNA-binding domain"/>
    <property type="match status" value="1"/>
</dbReference>
<dbReference type="RefSeq" id="WP_119321306.1">
    <property type="nucleotide sequence ID" value="NZ_AP025739.1"/>
</dbReference>
<evidence type="ECO:0000313" key="2">
    <source>
        <dbReference type="Proteomes" id="UP000287394"/>
    </source>
</evidence>
<reference evidence="1 2" key="1">
    <citation type="journal article" date="2019" name="Int. J. Syst. Evol. Microbiol.">
        <title>Capsulimonas corticalis gen. nov., sp. nov., an aerobic capsulated bacterium, of a novel bacterial order, Capsulimonadales ord. nov., of the class Armatimonadia of the phylum Armatimonadetes.</title>
        <authorList>
            <person name="Li J."/>
            <person name="Kudo C."/>
            <person name="Tonouchi A."/>
        </authorList>
    </citation>
    <scope>NUCLEOTIDE SEQUENCE [LARGE SCALE GENOMIC DNA]</scope>
    <source>
        <strain evidence="1 2">AX-7</strain>
    </source>
</reference>
<dbReference type="EMBL" id="AP025739">
    <property type="protein sequence ID" value="BDI30346.1"/>
    <property type="molecule type" value="Genomic_DNA"/>
</dbReference>
<gene>
    <name evidence="1" type="ORF">CCAX7_23970</name>
</gene>
<dbReference type="InterPro" id="IPR036388">
    <property type="entry name" value="WH-like_DNA-bd_sf"/>
</dbReference>
<organism evidence="1 2">
    <name type="scientific">Capsulimonas corticalis</name>
    <dbReference type="NCBI Taxonomy" id="2219043"/>
    <lineage>
        <taxon>Bacteria</taxon>
        <taxon>Bacillati</taxon>
        <taxon>Armatimonadota</taxon>
        <taxon>Armatimonadia</taxon>
        <taxon>Capsulimonadales</taxon>
        <taxon>Capsulimonadaceae</taxon>
        <taxon>Capsulimonas</taxon>
    </lineage>
</organism>
<name>A0A402CV75_9BACT</name>
<dbReference type="SUPFAM" id="SSF88659">
    <property type="entry name" value="Sigma3 and sigma4 domains of RNA polymerase sigma factors"/>
    <property type="match status" value="1"/>
</dbReference>
<dbReference type="AlphaFoldDB" id="A0A402CV75"/>
<protein>
    <submittedName>
        <fullName evidence="1">Uncharacterized protein</fullName>
    </submittedName>
</protein>
<evidence type="ECO:0000313" key="1">
    <source>
        <dbReference type="EMBL" id="BDI30346.1"/>
    </source>
</evidence>
<proteinExistence type="predicted"/>
<dbReference type="Proteomes" id="UP000287394">
    <property type="component" value="Chromosome"/>
</dbReference>
<keyword evidence="2" id="KW-1185">Reference proteome</keyword>
<accession>A0A402CV75</accession>
<dbReference type="InterPro" id="IPR013324">
    <property type="entry name" value="RNA_pol_sigma_r3/r4-like"/>
</dbReference>
<sequence>MSNQSSAYDTGKPIAPPLNLYLREASAQAELDSLRGLNAVRAARRAGEERFTNETLVTLARVCASEGAEDAVWDLLEMLTERVAGRIARHLQVWGVTQREAREDLCGEILTAMYDCIACREVSQEFWECRFWICFDRRARTILRDYRASGSEHAGLDAQPEALDIGALAVDDQVIARSALAALPEPLRTAFVLKHYAGYAEESSNPEEYTIASTLGVSGRTVRNYLRRAQDLLAPWREREN</sequence>